<reference evidence="4" key="1">
    <citation type="submission" date="2016-10" db="EMBL/GenBank/DDBJ databases">
        <authorList>
            <person name="Varghese N."/>
            <person name="Submissions S."/>
        </authorList>
    </citation>
    <scope>NUCLEOTIDE SEQUENCE [LARGE SCALE GENOMIC DNA]</scope>
    <source>
        <strain evidence="4">OK042</strain>
    </source>
</reference>
<evidence type="ECO:0000313" key="3">
    <source>
        <dbReference type="EMBL" id="SFK79738.1"/>
    </source>
</evidence>
<organism evidence="3 4">
    <name type="scientific">Brevibacillus centrosporus</name>
    <dbReference type="NCBI Taxonomy" id="54910"/>
    <lineage>
        <taxon>Bacteria</taxon>
        <taxon>Bacillati</taxon>
        <taxon>Bacillota</taxon>
        <taxon>Bacilli</taxon>
        <taxon>Bacillales</taxon>
        <taxon>Paenibacillaceae</taxon>
        <taxon>Brevibacillus</taxon>
    </lineage>
</organism>
<dbReference type="Gene3D" id="2.160.10.10">
    <property type="entry name" value="Hexapeptide repeat proteins"/>
    <property type="match status" value="1"/>
</dbReference>
<dbReference type="InterPro" id="IPR050179">
    <property type="entry name" value="Trans_hexapeptide_repeat"/>
</dbReference>
<evidence type="ECO:0000313" key="4">
    <source>
        <dbReference type="Proteomes" id="UP000198915"/>
    </source>
</evidence>
<dbReference type="GO" id="GO:0016746">
    <property type="term" value="F:acyltransferase activity"/>
    <property type="evidence" value="ECO:0007669"/>
    <property type="project" value="UniProtKB-KW"/>
</dbReference>
<dbReference type="EMBL" id="FORT01000020">
    <property type="protein sequence ID" value="SFK79738.1"/>
    <property type="molecule type" value="Genomic_DNA"/>
</dbReference>
<dbReference type="PANTHER" id="PTHR43300:SF7">
    <property type="entry name" value="UDP-N-ACETYLBACILLOSAMINE N-ACETYLTRANSFERASE"/>
    <property type="match status" value="1"/>
</dbReference>
<keyword evidence="3" id="KW-0808">Transferase</keyword>
<protein>
    <submittedName>
        <fullName evidence="3">Sugar O-acyltransferase, sialic acid O-acetyltransferase NeuD family</fullName>
    </submittedName>
</protein>
<dbReference type="Gene3D" id="3.40.50.20">
    <property type="match status" value="1"/>
</dbReference>
<accession>A0A1I4CEV2</accession>
<keyword evidence="3" id="KW-0012">Acyltransferase</keyword>
<dbReference type="InterPro" id="IPR041561">
    <property type="entry name" value="PglD_N"/>
</dbReference>
<evidence type="ECO:0000256" key="1">
    <source>
        <dbReference type="PIRSR" id="PIRSR620019-2"/>
    </source>
</evidence>
<name>A0A1I4CEV2_9BACL</name>
<dbReference type="RefSeq" id="WP_092275488.1">
    <property type="nucleotide sequence ID" value="NZ_FORT01000020.1"/>
</dbReference>
<evidence type="ECO:0000259" key="2">
    <source>
        <dbReference type="Pfam" id="PF17836"/>
    </source>
</evidence>
<proteinExistence type="predicted"/>
<feature type="domain" description="PglD N-terminal" evidence="2">
    <location>
        <begin position="3"/>
        <end position="77"/>
    </location>
</feature>
<dbReference type="InterPro" id="IPR020019">
    <property type="entry name" value="AcTrfase_PglD-like"/>
</dbReference>
<dbReference type="PANTHER" id="PTHR43300">
    <property type="entry name" value="ACETYLTRANSFERASE"/>
    <property type="match status" value="1"/>
</dbReference>
<dbReference type="InterPro" id="IPR011004">
    <property type="entry name" value="Trimer_LpxA-like_sf"/>
</dbReference>
<dbReference type="SUPFAM" id="SSF51161">
    <property type="entry name" value="Trimeric LpxA-like enzymes"/>
    <property type="match status" value="1"/>
</dbReference>
<keyword evidence="4" id="KW-1185">Reference proteome</keyword>
<dbReference type="CDD" id="cd03360">
    <property type="entry name" value="LbH_AT_putative"/>
    <property type="match status" value="1"/>
</dbReference>
<dbReference type="Pfam" id="PF17836">
    <property type="entry name" value="PglD_N"/>
    <property type="match status" value="1"/>
</dbReference>
<dbReference type="STRING" id="1884381.SAMN05518846_12043"/>
<feature type="binding site" evidence="1">
    <location>
        <position position="74"/>
    </location>
    <ligand>
        <name>substrate</name>
    </ligand>
</feature>
<dbReference type="Proteomes" id="UP000198915">
    <property type="component" value="Unassembled WGS sequence"/>
</dbReference>
<dbReference type="AlphaFoldDB" id="A0A1I4CEV2"/>
<gene>
    <name evidence="3" type="ORF">SAMN05518846_12043</name>
</gene>
<sequence length="220" mass="23486">MKKLIIIGAGPLGIEVLETINLINLLSGKQVYDCIGFLDDNREKWNTSILERAVLGPIIDANNYNDAVFVFAVGSPNNYFDREGYLEKAGVDKSRMETIIHPTAVISNLAVIENGCVIMPYTVIGPYAHLGCNVIVSPHVIINHGVNIGDFTIIAGQVSVAGDVSVGRSCYLGMGSQIKGGLTLADYCCVGMGSNVLGDVAERTIVAGNPSIFLKELKTL</sequence>